<dbReference type="Proteomes" id="UP000028878">
    <property type="component" value="Unassembled WGS sequence"/>
</dbReference>
<name>A0A1L1PE40_HYDIT</name>
<organism evidence="1 2">
    <name type="scientific">Hydrogenophaga intermedia</name>
    <dbReference type="NCBI Taxonomy" id="65786"/>
    <lineage>
        <taxon>Bacteria</taxon>
        <taxon>Pseudomonadati</taxon>
        <taxon>Pseudomonadota</taxon>
        <taxon>Betaproteobacteria</taxon>
        <taxon>Burkholderiales</taxon>
        <taxon>Comamonadaceae</taxon>
        <taxon>Hydrogenophaga</taxon>
    </lineage>
</organism>
<dbReference type="InterPro" id="IPR029033">
    <property type="entry name" value="His_PPase_superfam"/>
</dbReference>
<gene>
    <name evidence="1" type="ORF">BN948_01493</name>
</gene>
<proteinExistence type="predicted"/>
<dbReference type="InterPro" id="IPR013078">
    <property type="entry name" value="His_Pase_superF_clade-1"/>
</dbReference>
<dbReference type="SMART" id="SM00855">
    <property type="entry name" value="PGAM"/>
    <property type="match status" value="1"/>
</dbReference>
<accession>A0A1L1PE40</accession>
<dbReference type="AlphaFoldDB" id="A0A1L1PE40"/>
<dbReference type="Pfam" id="PF00300">
    <property type="entry name" value="His_Phos_1"/>
    <property type="match status" value="1"/>
</dbReference>
<dbReference type="Gene3D" id="3.40.50.1240">
    <property type="entry name" value="Phosphoglycerate mutase-like"/>
    <property type="match status" value="1"/>
</dbReference>
<sequence>MTVRGMDLILWRHAEAQDHPDPAEGVPGDREDLARRLTPRGEKQAARVAAWLDRQLPEGARVWSSPAVRCEQTVMALGRRYKISEAIAPEAPVDALLELVQWPAGKGPVVVVGHQPTLGQVIARLMGFTEDDCSVKKGALWWLRHRERNGSNETVVVTVQTPEML</sequence>
<reference evidence="2" key="1">
    <citation type="submission" date="2014-02" db="EMBL/GenBank/DDBJ databases">
        <authorList>
            <person name="Gan H."/>
        </authorList>
    </citation>
    <scope>NUCLEOTIDE SEQUENCE [LARGE SCALE GENOMIC DNA]</scope>
    <source>
        <strain evidence="2">S1</strain>
    </source>
</reference>
<protein>
    <submittedName>
        <fullName evidence="1">Phosphohistidine phosphatase SixA</fullName>
    </submittedName>
</protein>
<dbReference type="EMBL" id="CCAE010000008">
    <property type="protein sequence ID" value="CDN87074.1"/>
    <property type="molecule type" value="Genomic_DNA"/>
</dbReference>
<keyword evidence="2" id="KW-1185">Reference proteome</keyword>
<evidence type="ECO:0000313" key="2">
    <source>
        <dbReference type="Proteomes" id="UP000028878"/>
    </source>
</evidence>
<dbReference type="SUPFAM" id="SSF53254">
    <property type="entry name" value="Phosphoglycerate mutase-like"/>
    <property type="match status" value="1"/>
</dbReference>
<dbReference type="CDD" id="cd07067">
    <property type="entry name" value="HP_PGM_like"/>
    <property type="match status" value="1"/>
</dbReference>
<evidence type="ECO:0000313" key="1">
    <source>
        <dbReference type="EMBL" id="CDN87074.1"/>
    </source>
</evidence>
<reference evidence="2" key="2">
    <citation type="submission" date="2014-11" db="EMBL/GenBank/DDBJ databases">
        <title>Draft genome sequence of Hydrogenophaga intermedia S1.</title>
        <authorList>
            <person name="Gan H.M."/>
            <person name="Chew T.H."/>
            <person name="Stolz A."/>
        </authorList>
    </citation>
    <scope>NUCLEOTIDE SEQUENCE [LARGE SCALE GENOMIC DNA]</scope>
    <source>
        <strain evidence="2">S1</strain>
    </source>
</reference>